<dbReference type="Proteomes" id="UP000789375">
    <property type="component" value="Unassembled WGS sequence"/>
</dbReference>
<dbReference type="EMBL" id="CAJVPP010001998">
    <property type="protein sequence ID" value="CAG8582303.1"/>
    <property type="molecule type" value="Genomic_DNA"/>
</dbReference>
<dbReference type="Gene3D" id="3.80.10.10">
    <property type="entry name" value="Ribonuclease Inhibitor"/>
    <property type="match status" value="1"/>
</dbReference>
<evidence type="ECO:0000313" key="1">
    <source>
        <dbReference type="EMBL" id="CAG8582303.1"/>
    </source>
</evidence>
<protein>
    <submittedName>
        <fullName evidence="1">12856_t:CDS:1</fullName>
    </submittedName>
</protein>
<dbReference type="InterPro" id="IPR032675">
    <property type="entry name" value="LRR_dom_sf"/>
</dbReference>
<keyword evidence="2" id="KW-1185">Reference proteome</keyword>
<dbReference type="AlphaFoldDB" id="A0A9N9G3K2"/>
<comment type="caution">
    <text evidence="1">The sequence shown here is derived from an EMBL/GenBank/DDBJ whole genome shotgun (WGS) entry which is preliminary data.</text>
</comment>
<sequence length="508" mass="59070">MSHKNKNGLGTPQMIMTSPILPHDVVMEVINYLENDHCTLHSCILVNRLWCQTAIEVFWKNLWEFRIKVGLTGDTYRFWGAVFRTLTSCLSDSSKELLRSNGIKITLYTPKVQLFDYPVYLKSLDCVAISAMIEMVTYMAHQHERPRRLLYIQHLLEQEICKMFINKCGTIPVLILDHIPLAYFPGAQECFSSLTELRCHTAVHETIFFAMAQLCRNIERIVIEFFDDDNLGLAALIEMQQHNLKYVKCLGDELGEDQKFGAIVDVFRKNANFYTQLDLVKFPFIRPVTITTMMNLQSLTINLIGSQQEEAWEELANAYLPKLEVLHLHFDILSLNVTKNIIANNNGGLYSIIVDYEPDDDDQSVTLNETIVQYCPKLKFLATWFLNNEWNALADILMRCQDLECLTLQGTVANQIDGDKLLNLLRKEYTPKGLWKLGLRGSWVFSKKTLRLYLKDCKEKKKRIAFCFSDNDLTNFNDINDIFEKYYEEGVIRWYKFNCSFEWDSFCT</sequence>
<dbReference type="SUPFAM" id="SSF52047">
    <property type="entry name" value="RNI-like"/>
    <property type="match status" value="1"/>
</dbReference>
<evidence type="ECO:0000313" key="2">
    <source>
        <dbReference type="Proteomes" id="UP000789375"/>
    </source>
</evidence>
<accession>A0A9N9G3K2</accession>
<proteinExistence type="predicted"/>
<gene>
    <name evidence="1" type="ORF">FMOSSE_LOCUS8008</name>
</gene>
<name>A0A9N9G3K2_FUNMO</name>
<reference evidence="1" key="1">
    <citation type="submission" date="2021-06" db="EMBL/GenBank/DDBJ databases">
        <authorList>
            <person name="Kallberg Y."/>
            <person name="Tangrot J."/>
            <person name="Rosling A."/>
        </authorList>
    </citation>
    <scope>NUCLEOTIDE SEQUENCE</scope>
    <source>
        <strain evidence="1">87-6 pot B 2015</strain>
    </source>
</reference>
<organism evidence="1 2">
    <name type="scientific">Funneliformis mosseae</name>
    <name type="common">Endomycorrhizal fungus</name>
    <name type="synonym">Glomus mosseae</name>
    <dbReference type="NCBI Taxonomy" id="27381"/>
    <lineage>
        <taxon>Eukaryota</taxon>
        <taxon>Fungi</taxon>
        <taxon>Fungi incertae sedis</taxon>
        <taxon>Mucoromycota</taxon>
        <taxon>Glomeromycotina</taxon>
        <taxon>Glomeromycetes</taxon>
        <taxon>Glomerales</taxon>
        <taxon>Glomeraceae</taxon>
        <taxon>Funneliformis</taxon>
    </lineage>
</organism>
<dbReference type="InterPro" id="IPR036047">
    <property type="entry name" value="F-box-like_dom_sf"/>
</dbReference>
<dbReference type="SUPFAM" id="SSF81383">
    <property type="entry name" value="F-box domain"/>
    <property type="match status" value="1"/>
</dbReference>